<evidence type="ECO:0000256" key="1">
    <source>
        <dbReference type="ARBA" id="ARBA00007613"/>
    </source>
</evidence>
<comment type="subcellular location">
    <subcellularLocation>
        <location evidence="2">Cell membrane</location>
        <topology evidence="2">Lipid-anchor</topology>
    </subcellularLocation>
</comment>
<dbReference type="GO" id="GO:0015562">
    <property type="term" value="F:efflux transmembrane transporter activity"/>
    <property type="evidence" value="ECO:0007669"/>
    <property type="project" value="InterPro"/>
</dbReference>
<evidence type="ECO:0000256" key="3">
    <source>
        <dbReference type="SAM" id="MobiDB-lite"/>
    </source>
</evidence>
<comment type="similarity">
    <text evidence="1 2">Belongs to the outer membrane factor (OMF) (TC 1.B.17) family.</text>
</comment>
<dbReference type="PANTHER" id="PTHR30203">
    <property type="entry name" value="OUTER MEMBRANE CATION EFFLUX PROTEIN"/>
    <property type="match status" value="1"/>
</dbReference>
<gene>
    <name evidence="4" type="ORF">NS355_04880</name>
</gene>
<dbReference type="GO" id="GO:0005886">
    <property type="term" value="C:plasma membrane"/>
    <property type="evidence" value="ECO:0007669"/>
    <property type="project" value="UniProtKB-SubCell"/>
</dbReference>
<dbReference type="PROSITE" id="PS51257">
    <property type="entry name" value="PROKAR_LIPOPROTEIN"/>
    <property type="match status" value="1"/>
</dbReference>
<keyword evidence="2" id="KW-0472">Membrane</keyword>
<feature type="signal peptide" evidence="2">
    <location>
        <begin position="1"/>
        <end position="23"/>
    </location>
</feature>
<dbReference type="Proteomes" id="UP000073923">
    <property type="component" value="Unassembled WGS sequence"/>
</dbReference>
<accession>A0A147IWV1</accession>
<protein>
    <submittedName>
        <fullName evidence="4">Transporter</fullName>
    </submittedName>
</protein>
<comment type="caution">
    <text evidence="4">The sequence shown here is derived from an EMBL/GenBank/DDBJ whole genome shotgun (WGS) entry which is preliminary data.</text>
</comment>
<dbReference type="SUPFAM" id="SSF56954">
    <property type="entry name" value="Outer membrane efflux proteins (OEP)"/>
    <property type="match status" value="1"/>
</dbReference>
<dbReference type="EMBL" id="LDTF01000016">
    <property type="protein sequence ID" value="KTW00235.1"/>
    <property type="molecule type" value="Genomic_DNA"/>
</dbReference>
<feature type="chain" id="PRO_5007358210" evidence="2">
    <location>
        <begin position="24"/>
        <end position="533"/>
    </location>
</feature>
<sequence>MRILSPLPALLLAATALSGCSLAPKYERPATPVPPSWPVGDAYLRQSEAALPTVRYSDIFRDARLQQLITQALANNRDLRVAAANIASTRAQYRIQRGSLFPAVSATGRYSYTDRGSGGAGSSAVGGGGTGVGTGNNGGTGTGTGNGTVDGGTGTGVGNGGVDTGGTGGIVTGANGGGSAWSVNLGVNAFELDLFGRIRSLTGAALDRYFATEAAARATRLTLVGDIADAWLNYGADQSLLAIAQQTAASAERSVTLTRARLQGGISPRTDLRQAEQVLATAQADLALQKTAVAQDVNALQLLIGAPIDTTLLPRSIEEAAPTVATLPAGLDSGILLRRPDVVQAEYLLRATNGQIGAARAALFPRISLTGLVGFASTALTSLFSGGSFNYSVAPSVSYPIFQAGAGIANVQYSQAQRDAALATYEKAIQTAFQETADALARQGTIDDQLGANRRFLNAASDTYRLTEASYRGGVTPFLNTLDAQRSLYSAQRTVIATQLTAASNRVTLYRVLGGDSLLEATANGPVALSPGN</sequence>
<evidence type="ECO:0000313" key="4">
    <source>
        <dbReference type="EMBL" id="KTW00235.1"/>
    </source>
</evidence>
<keyword evidence="2" id="KW-0449">Lipoprotein</keyword>
<keyword evidence="2" id="KW-0564">Palmitate</keyword>
<dbReference type="PANTHER" id="PTHR30203:SF32">
    <property type="entry name" value="CATION EFFLUX SYSTEM PROTEIN CUSC"/>
    <property type="match status" value="1"/>
</dbReference>
<feature type="region of interest" description="Disordered" evidence="3">
    <location>
        <begin position="131"/>
        <end position="163"/>
    </location>
</feature>
<dbReference type="Gene3D" id="2.20.200.10">
    <property type="entry name" value="Outer membrane efflux proteins (OEP)"/>
    <property type="match status" value="1"/>
</dbReference>
<proteinExistence type="inferred from homology"/>
<keyword evidence="2" id="KW-0732">Signal</keyword>
<dbReference type="AlphaFoldDB" id="A0A147IWV1"/>
<dbReference type="RefSeq" id="WP_084787534.1">
    <property type="nucleotide sequence ID" value="NZ_LDTF01000016.1"/>
</dbReference>
<name>A0A147IWV1_9SPHN</name>
<organism evidence="4 5">
    <name type="scientific">Sphingomonas yabuuchiae</name>
    <dbReference type="NCBI Taxonomy" id="172044"/>
    <lineage>
        <taxon>Bacteria</taxon>
        <taxon>Pseudomonadati</taxon>
        <taxon>Pseudomonadota</taxon>
        <taxon>Alphaproteobacteria</taxon>
        <taxon>Sphingomonadales</taxon>
        <taxon>Sphingomonadaceae</taxon>
        <taxon>Sphingomonas</taxon>
    </lineage>
</organism>
<evidence type="ECO:0000256" key="2">
    <source>
        <dbReference type="RuleBase" id="RU362097"/>
    </source>
</evidence>
<keyword evidence="2" id="KW-0812">Transmembrane</keyword>
<dbReference type="PATRIC" id="fig|172044.3.peg.648"/>
<dbReference type="InterPro" id="IPR003423">
    <property type="entry name" value="OMP_efflux"/>
</dbReference>
<dbReference type="Pfam" id="PF02321">
    <property type="entry name" value="OEP"/>
    <property type="match status" value="2"/>
</dbReference>
<evidence type="ECO:0000313" key="5">
    <source>
        <dbReference type="Proteomes" id="UP000073923"/>
    </source>
</evidence>
<dbReference type="Gene3D" id="1.20.1600.10">
    <property type="entry name" value="Outer membrane efflux proteins (OEP)"/>
    <property type="match status" value="2"/>
</dbReference>
<dbReference type="InterPro" id="IPR010131">
    <property type="entry name" value="MdtP/NodT-like"/>
</dbReference>
<dbReference type="NCBIfam" id="TIGR01845">
    <property type="entry name" value="outer_NodT"/>
    <property type="match status" value="1"/>
</dbReference>
<keyword evidence="2" id="KW-1134">Transmembrane beta strand</keyword>
<reference evidence="4 5" key="1">
    <citation type="journal article" date="2016" name="Front. Microbiol.">
        <title>Genomic Resource of Rice Seed Associated Bacteria.</title>
        <authorList>
            <person name="Midha S."/>
            <person name="Bansal K."/>
            <person name="Sharma S."/>
            <person name="Kumar N."/>
            <person name="Patil P.P."/>
            <person name="Chaudhry V."/>
            <person name="Patil P.B."/>
        </authorList>
    </citation>
    <scope>NUCLEOTIDE SEQUENCE [LARGE SCALE GENOMIC DNA]</scope>
    <source>
        <strain evidence="4 5">NS355</strain>
    </source>
</reference>